<proteinExistence type="predicted"/>
<dbReference type="AlphaFoldDB" id="A0A934N413"/>
<dbReference type="EMBL" id="JAEMNX010000027">
    <property type="protein sequence ID" value="MBJ7539588.1"/>
    <property type="molecule type" value="Genomic_DNA"/>
</dbReference>
<organism evidence="1 2">
    <name type="scientific">Marinomonas transparens</name>
    <dbReference type="NCBI Taxonomy" id="2795388"/>
    <lineage>
        <taxon>Bacteria</taxon>
        <taxon>Pseudomonadati</taxon>
        <taxon>Pseudomonadota</taxon>
        <taxon>Gammaproteobacteria</taxon>
        <taxon>Oceanospirillales</taxon>
        <taxon>Oceanospirillaceae</taxon>
        <taxon>Marinomonas</taxon>
    </lineage>
</organism>
<gene>
    <name evidence="1" type="ORF">I8J31_18080</name>
</gene>
<keyword evidence="2" id="KW-1185">Reference proteome</keyword>
<reference evidence="1" key="1">
    <citation type="submission" date="2020-12" db="EMBL/GenBank/DDBJ databases">
        <title>Marinomonas arctica sp. nov., a psychrotolerant bacterium isolated from the Arctic.</title>
        <authorList>
            <person name="Zhang Y."/>
        </authorList>
    </citation>
    <scope>NUCLEOTIDE SEQUENCE</scope>
    <source>
        <strain evidence="1">C1424</strain>
    </source>
</reference>
<sequence>MDTTGKQPYMFEIEERYGAAFKETNLALVPSMSYMYAVSEIAAQMCLETPGIDTLDLYGYGGDYDARYASS</sequence>
<dbReference type="RefSeq" id="WP_199469982.1">
    <property type="nucleotide sequence ID" value="NZ_JAEMNX010000027.1"/>
</dbReference>
<dbReference type="Proteomes" id="UP000628710">
    <property type="component" value="Unassembled WGS sequence"/>
</dbReference>
<comment type="caution">
    <text evidence="1">The sequence shown here is derived from an EMBL/GenBank/DDBJ whole genome shotgun (WGS) entry which is preliminary data.</text>
</comment>
<evidence type="ECO:0000313" key="2">
    <source>
        <dbReference type="Proteomes" id="UP000628710"/>
    </source>
</evidence>
<protein>
    <submittedName>
        <fullName evidence="1">Uncharacterized protein</fullName>
    </submittedName>
</protein>
<evidence type="ECO:0000313" key="1">
    <source>
        <dbReference type="EMBL" id="MBJ7539588.1"/>
    </source>
</evidence>
<name>A0A934N413_9GAMM</name>
<accession>A0A934N413</accession>